<evidence type="ECO:0000313" key="9">
    <source>
        <dbReference type="Proteomes" id="UP001628156"/>
    </source>
</evidence>
<dbReference type="PANTHER" id="PTHR21419:SF23">
    <property type="entry name" value="PROTEIN DEFECTIVE IN EXINE FORMATION 1"/>
    <property type="match status" value="1"/>
</dbReference>
<keyword evidence="9" id="KW-1185">Reference proteome</keyword>
<keyword evidence="7" id="KW-0732">Signal</keyword>
<evidence type="ECO:0008006" key="10">
    <source>
        <dbReference type="Google" id="ProtNLM"/>
    </source>
</evidence>
<feature type="chain" id="PRO_5046932522" description="FG-GAP repeat-containing protein" evidence="7">
    <location>
        <begin position="18"/>
        <end position="878"/>
    </location>
</feature>
<dbReference type="InterPro" id="IPR045232">
    <property type="entry name" value="FAM234"/>
</dbReference>
<organism evidence="8 9">
    <name type="scientific">Entamoeba nuttalli</name>
    <dbReference type="NCBI Taxonomy" id="412467"/>
    <lineage>
        <taxon>Eukaryota</taxon>
        <taxon>Amoebozoa</taxon>
        <taxon>Evosea</taxon>
        <taxon>Archamoebae</taxon>
        <taxon>Mastigamoebida</taxon>
        <taxon>Entamoebidae</taxon>
        <taxon>Entamoeba</taxon>
    </lineage>
</organism>
<dbReference type="EMBL" id="BAAFRS010000083">
    <property type="protein sequence ID" value="GAB1221654.1"/>
    <property type="molecule type" value="Genomic_DNA"/>
</dbReference>
<evidence type="ECO:0000256" key="3">
    <source>
        <dbReference type="ARBA" id="ARBA00022989"/>
    </source>
</evidence>
<accession>A0ABQ0DFL8</accession>
<comment type="subcellular location">
    <subcellularLocation>
        <location evidence="1">Membrane</location>
        <topology evidence="1">Single-pass membrane protein</topology>
    </subcellularLocation>
</comment>
<feature type="signal peptide" evidence="7">
    <location>
        <begin position="1"/>
        <end position="17"/>
    </location>
</feature>
<evidence type="ECO:0000313" key="8">
    <source>
        <dbReference type="EMBL" id="GAB1221654.1"/>
    </source>
</evidence>
<dbReference type="SUPFAM" id="SSF50998">
    <property type="entry name" value="Quinoprotein alcohol dehydrogenase-like"/>
    <property type="match status" value="1"/>
</dbReference>
<comment type="caution">
    <text evidence="8">The sequence shown here is derived from an EMBL/GenBank/DDBJ whole genome shotgun (WGS) entry which is preliminary data.</text>
</comment>
<evidence type="ECO:0000256" key="7">
    <source>
        <dbReference type="SAM" id="SignalP"/>
    </source>
</evidence>
<feature type="region of interest" description="Disordered" evidence="5">
    <location>
        <begin position="21"/>
        <end position="46"/>
    </location>
</feature>
<proteinExistence type="predicted"/>
<evidence type="ECO:0000256" key="5">
    <source>
        <dbReference type="SAM" id="MobiDB-lite"/>
    </source>
</evidence>
<dbReference type="InterPro" id="IPR011047">
    <property type="entry name" value="Quinoprotein_ADH-like_sf"/>
</dbReference>
<dbReference type="InterPro" id="IPR015943">
    <property type="entry name" value="WD40/YVTN_repeat-like_dom_sf"/>
</dbReference>
<reference evidence="8 9" key="1">
    <citation type="journal article" date="2019" name="PLoS Negl. Trop. Dis.">
        <title>Whole genome sequencing of Entamoeba nuttalli reveals mammalian host-related molecular signatures and a novel octapeptide-repeat surface protein.</title>
        <authorList>
            <person name="Tanaka M."/>
            <person name="Makiuchi T."/>
            <person name="Komiyama T."/>
            <person name="Shiina T."/>
            <person name="Osaki K."/>
            <person name="Tachibana H."/>
        </authorList>
    </citation>
    <scope>NUCLEOTIDE SEQUENCE [LARGE SCALE GENOMIC DNA]</scope>
    <source>
        <strain evidence="8 9">P19-061405</strain>
    </source>
</reference>
<dbReference type="Gene3D" id="2.130.10.10">
    <property type="entry name" value="YVTN repeat-like/Quinoprotein amine dehydrogenase"/>
    <property type="match status" value="1"/>
</dbReference>
<dbReference type="PANTHER" id="PTHR21419">
    <property type="match status" value="1"/>
</dbReference>
<evidence type="ECO:0000256" key="4">
    <source>
        <dbReference type="ARBA" id="ARBA00023136"/>
    </source>
</evidence>
<keyword evidence="4 6" id="KW-0472">Membrane</keyword>
<keyword evidence="3 6" id="KW-1133">Transmembrane helix</keyword>
<name>A0ABQ0DFL8_9EUKA</name>
<feature type="compositionally biased region" description="Polar residues" evidence="5">
    <location>
        <begin position="27"/>
        <end position="44"/>
    </location>
</feature>
<evidence type="ECO:0000256" key="2">
    <source>
        <dbReference type="ARBA" id="ARBA00022692"/>
    </source>
</evidence>
<gene>
    <name evidence="8" type="ORF">ENUP19_0083G0025</name>
</gene>
<feature type="transmembrane region" description="Helical" evidence="6">
    <location>
        <begin position="839"/>
        <end position="858"/>
    </location>
</feature>
<dbReference type="Proteomes" id="UP001628156">
    <property type="component" value="Unassembled WGS sequence"/>
</dbReference>
<sequence length="878" mass="99652">MKLSIFLITILIAQTLGVFDPRKPSRNGVNDNIKNTPGNGNNDNTQKKEKFIEDIQPPSDVEEIKSKYREPIGGKEHKVMDMLLEENKLFHTAPKIRWTQSTTGHSPVLANPVVTDYNHDGRKEVLIPTQSHYIESIDINTGTKIPGFPVIIEDSGFVTQAIPYQEGPEEYSIVSASNGFIYFIKKNGEYNISKTIKIPPVYIPANWNDGLETDKKCVIEKLNKQVISPAFSEELFNNKAEIEKRWKNMKERHSHHHKDVKYNADEYKNDPFFQRELTKEGQRSIVELFHNANCQKDELDEHINCYHAAIYDNYAGKDGDFSYARLRAHILSDPEIIEGKDGKRLVVPVTYFINPKPSVDQSGQKIEKMIDEKKYCVSAICIIEPSTGKIISLTTIDLTVMNSRESAALISGIESIGKYGIPDTIIVGNTAGRIHQVSLEDGKVKDPQGWPLQVGPIMGRIVVEDVTRDGELNIVTGDINGNVVCFDMTGRVRWEMNGGGGINHGIEVLRLVLGRKITMLMFGTNNGKIHCLDGSTGKNIDIFPITLGNSSIVGPLGVFRDGESISVSVSTGNGKFTIMEMRIISEKIRRDMRLMEGLKIGAKIGGYDSKIIKAQEKSEILLFTGSHSIDIDDIVYSKPIRIIRNNGNNINQELFKTSKIYKKIGWDKMKWEKRVEEVKRQQEKQKKYEMIVANELQEENSKSYIIGTKNGMVLCVDMNRKRMEIEETSNIRGIYIKNIDIREKEAVVIVEYEEVGDKAYRILIESSDGQKKEYMKEKLEEHTLMNIEGTVGITTYSFVVDIPSKPQTITMKIIGYNSKGIKTESTIEYSVHTKFYEHIPEMIIIPFFILCLSVIYLLKEYWKIQEVNEEQNTHSITQ</sequence>
<evidence type="ECO:0000256" key="6">
    <source>
        <dbReference type="SAM" id="Phobius"/>
    </source>
</evidence>
<keyword evidence="2 6" id="KW-0812">Transmembrane</keyword>
<protein>
    <recommendedName>
        <fullName evidence="10">FG-GAP repeat-containing protein</fullName>
    </recommendedName>
</protein>
<evidence type="ECO:0000256" key="1">
    <source>
        <dbReference type="ARBA" id="ARBA00004167"/>
    </source>
</evidence>